<dbReference type="PANTHER" id="PTHR42107:SF1">
    <property type="entry name" value="WHIM1 DOMAIN-CONTAINING PROTEIN"/>
    <property type="match status" value="1"/>
</dbReference>
<sequence>MPAQHAATEKVEKKPHVCPPSDATHPHDRWESLYVYSFICKFTNLKHKVEGLETPTECVPYSAQVKFAVMSNGPNDILTHVLAHFILNLKPQTRNLSTDLISSTVQSVLGEFLKTSERTIFWDDKLSMNADPFIASGGGFFTTGWDFKLRILRQLVDLQLTHAPSIKATIDRAWGVVHNKHKKREITPPPDTSDPQSRERLQLLPVGQDSSKKRYWIADDSPRVHVSTNPWKITCNFQCVSSTKEEYASLIEKLKEGAPQEPKKKQKRLKHEQAHVDLIEALESRIEAIDTELARVAKARKKVEQKYALYAQAELRETRTRRRTQKPDYVYDDGPDSEVRRRMILIRRVFLVIDMFPPVGRRRRLPVSR</sequence>
<feature type="region of interest" description="Disordered" evidence="2">
    <location>
        <begin position="1"/>
        <end position="23"/>
    </location>
</feature>
<accession>Q1WMS7</accession>
<proteinExistence type="predicted"/>
<dbReference type="PANTHER" id="PTHR42107">
    <property type="entry name" value="YALI0D24453P"/>
    <property type="match status" value="1"/>
</dbReference>
<feature type="coiled-coil region" evidence="1">
    <location>
        <begin position="279"/>
        <end position="306"/>
    </location>
</feature>
<dbReference type="AlphaFoldDB" id="Q1WMS7"/>
<organism evidence="3">
    <name type="scientific">Coprinellus disseminatus</name>
    <name type="common">Fairy ink cap fungus</name>
    <dbReference type="NCBI Taxonomy" id="71703"/>
    <lineage>
        <taxon>Eukaryota</taxon>
        <taxon>Fungi</taxon>
        <taxon>Dikarya</taxon>
        <taxon>Basidiomycota</taxon>
        <taxon>Agaricomycotina</taxon>
        <taxon>Agaricomycetes</taxon>
        <taxon>Agaricomycetidae</taxon>
        <taxon>Agaricales</taxon>
        <taxon>Agaricineae</taxon>
        <taxon>Psathyrellaceae</taxon>
        <taxon>Coprinellus</taxon>
    </lineage>
</organism>
<reference evidence="3" key="1">
    <citation type="journal article" date="2006" name="Genetics">
        <title>Evolution of the bipolar mating system of the mushroom Coprinellus disseminatus from its tetrapolar ancestors involves loss of mating-type-specific pheromone receptor function.</title>
        <authorList>
            <person name="James T.Y."/>
            <person name="Srivilai P."/>
            <person name="Kuees U."/>
            <person name="Vilgalys R."/>
        </authorList>
    </citation>
    <scope>NUCLEOTIDE SEQUENCE</scope>
    <source>
        <strain evidence="3">C345.1</strain>
    </source>
</reference>
<dbReference type="EMBL" id="DQ056143">
    <property type="protein sequence ID" value="AAZ14914.1"/>
    <property type="molecule type" value="Genomic_DNA"/>
</dbReference>
<gene>
    <name evidence="3" type="primary">UP11</name>
</gene>
<evidence type="ECO:0000256" key="1">
    <source>
        <dbReference type="SAM" id="Coils"/>
    </source>
</evidence>
<evidence type="ECO:0000313" key="3">
    <source>
        <dbReference type="EMBL" id="AAZ14914.1"/>
    </source>
</evidence>
<name>Q1WMS7_COPDI</name>
<evidence type="ECO:0000256" key="2">
    <source>
        <dbReference type="SAM" id="MobiDB-lite"/>
    </source>
</evidence>
<keyword evidence="1" id="KW-0175">Coiled coil</keyword>
<protein>
    <submittedName>
        <fullName evidence="3">Uncharacterized protein UP11</fullName>
    </submittedName>
</protein>